<evidence type="ECO:0000313" key="3">
    <source>
        <dbReference type="Proteomes" id="UP000887116"/>
    </source>
</evidence>
<proteinExistence type="predicted"/>
<gene>
    <name evidence="2" type="ORF">TNCT_292401</name>
</gene>
<evidence type="ECO:0000313" key="2">
    <source>
        <dbReference type="EMBL" id="GFR24628.1"/>
    </source>
</evidence>
<dbReference type="AlphaFoldDB" id="A0A8X6HJC3"/>
<keyword evidence="3" id="KW-1185">Reference proteome</keyword>
<sequence length="120" mass="13772">MTITSTISPLTTTLDPEMGDHLPEHIFPLFKISYMWFSPIGTLTTIIVGYLTSYICSKPTDLEGHLLNPIARKFLLGKDNKKCDIQLTDYCISTENHKENEKEYTNGLLLQHEEEIKLNR</sequence>
<dbReference type="EMBL" id="BMAO01008538">
    <property type="protein sequence ID" value="GFR24628.1"/>
    <property type="molecule type" value="Genomic_DNA"/>
</dbReference>
<dbReference type="OrthoDB" id="6132759at2759"/>
<keyword evidence="1" id="KW-0812">Transmembrane</keyword>
<feature type="transmembrane region" description="Helical" evidence="1">
    <location>
        <begin position="34"/>
        <end position="56"/>
    </location>
</feature>
<comment type="caution">
    <text evidence="2">The sequence shown here is derived from an EMBL/GenBank/DDBJ whole genome shotgun (WGS) entry which is preliminary data.</text>
</comment>
<evidence type="ECO:0000256" key="1">
    <source>
        <dbReference type="SAM" id="Phobius"/>
    </source>
</evidence>
<keyword evidence="1" id="KW-0472">Membrane</keyword>
<accession>A0A8X6HJC3</accession>
<dbReference type="Proteomes" id="UP000887116">
    <property type="component" value="Unassembled WGS sequence"/>
</dbReference>
<reference evidence="2" key="1">
    <citation type="submission" date="2020-07" db="EMBL/GenBank/DDBJ databases">
        <title>Multicomponent nature underlies the extraordinary mechanical properties of spider dragline silk.</title>
        <authorList>
            <person name="Kono N."/>
            <person name="Nakamura H."/>
            <person name="Mori M."/>
            <person name="Yoshida Y."/>
            <person name="Ohtoshi R."/>
            <person name="Malay A.D."/>
            <person name="Moran D.A.P."/>
            <person name="Tomita M."/>
            <person name="Numata K."/>
            <person name="Arakawa K."/>
        </authorList>
    </citation>
    <scope>NUCLEOTIDE SEQUENCE</scope>
</reference>
<protein>
    <submittedName>
        <fullName evidence="2">Uncharacterized protein</fullName>
    </submittedName>
</protein>
<name>A0A8X6HJC3_TRICU</name>
<keyword evidence="1" id="KW-1133">Transmembrane helix</keyword>
<organism evidence="2 3">
    <name type="scientific">Trichonephila clavata</name>
    <name type="common">Joro spider</name>
    <name type="synonym">Nephila clavata</name>
    <dbReference type="NCBI Taxonomy" id="2740835"/>
    <lineage>
        <taxon>Eukaryota</taxon>
        <taxon>Metazoa</taxon>
        <taxon>Ecdysozoa</taxon>
        <taxon>Arthropoda</taxon>
        <taxon>Chelicerata</taxon>
        <taxon>Arachnida</taxon>
        <taxon>Araneae</taxon>
        <taxon>Araneomorphae</taxon>
        <taxon>Entelegynae</taxon>
        <taxon>Araneoidea</taxon>
        <taxon>Nephilidae</taxon>
        <taxon>Trichonephila</taxon>
    </lineage>
</organism>